<comment type="subcellular location">
    <subcellularLocation>
        <location evidence="1">Cytoplasm</location>
    </subcellularLocation>
</comment>
<evidence type="ECO:0000256" key="1">
    <source>
        <dbReference type="ARBA" id="ARBA00004496"/>
    </source>
</evidence>
<dbReference type="PANTHER" id="PTHR46340:SF1">
    <property type="entry name" value="UBX DOMAIN-CONTAINING PROTEIN 1"/>
    <property type="match status" value="1"/>
</dbReference>
<dbReference type="GO" id="GO:1903094">
    <property type="term" value="P:negative regulation of protein K48-linked deubiquitination"/>
    <property type="evidence" value="ECO:0007669"/>
    <property type="project" value="TreeGrafter"/>
</dbReference>
<dbReference type="PROSITE" id="PS50033">
    <property type="entry name" value="UBX"/>
    <property type="match status" value="1"/>
</dbReference>
<dbReference type="PANTHER" id="PTHR46340">
    <property type="entry name" value="UBX DOMAIN-CONTAINING PROTEIN 1"/>
    <property type="match status" value="1"/>
</dbReference>
<dbReference type="GO" id="GO:0005634">
    <property type="term" value="C:nucleus"/>
    <property type="evidence" value="ECO:0007669"/>
    <property type="project" value="TreeGrafter"/>
</dbReference>
<dbReference type="SUPFAM" id="SSF46934">
    <property type="entry name" value="UBA-like"/>
    <property type="match status" value="1"/>
</dbReference>
<keyword evidence="2" id="KW-0963">Cytoplasm</keyword>
<accession>A0A1W0WQS2</accession>
<gene>
    <name evidence="7" type="ORF">BV898_08436</name>
</gene>
<proteinExistence type="predicted"/>
<dbReference type="Pfam" id="PF00789">
    <property type="entry name" value="UBX"/>
    <property type="match status" value="1"/>
</dbReference>
<dbReference type="InterPro" id="IPR029071">
    <property type="entry name" value="Ubiquitin-like_domsf"/>
</dbReference>
<dbReference type="InterPro" id="IPR009060">
    <property type="entry name" value="UBA-like_sf"/>
</dbReference>
<name>A0A1W0WQS2_HYPEX</name>
<dbReference type="OrthoDB" id="10254930at2759"/>
<evidence type="ECO:0000259" key="6">
    <source>
        <dbReference type="PROSITE" id="PS50033"/>
    </source>
</evidence>
<keyword evidence="3" id="KW-0175">Coiled coil</keyword>
<dbReference type="Gene3D" id="1.10.8.10">
    <property type="entry name" value="DNA helicase RuvA subunit, C-terminal domain"/>
    <property type="match status" value="1"/>
</dbReference>
<evidence type="ECO:0000259" key="5">
    <source>
        <dbReference type="PROSITE" id="PS50030"/>
    </source>
</evidence>
<dbReference type="GO" id="GO:0005737">
    <property type="term" value="C:cytoplasm"/>
    <property type="evidence" value="ECO:0007669"/>
    <property type="project" value="UniProtKB-SubCell"/>
</dbReference>
<organism evidence="7 8">
    <name type="scientific">Hypsibius exemplaris</name>
    <name type="common">Freshwater tardigrade</name>
    <dbReference type="NCBI Taxonomy" id="2072580"/>
    <lineage>
        <taxon>Eukaryota</taxon>
        <taxon>Metazoa</taxon>
        <taxon>Ecdysozoa</taxon>
        <taxon>Tardigrada</taxon>
        <taxon>Eutardigrada</taxon>
        <taxon>Parachela</taxon>
        <taxon>Hypsibioidea</taxon>
        <taxon>Hypsibiidae</taxon>
        <taxon>Hypsibius</taxon>
    </lineage>
</organism>
<keyword evidence="8" id="KW-1185">Reference proteome</keyword>
<dbReference type="Gene3D" id="3.10.20.90">
    <property type="entry name" value="Phosphatidylinositol 3-kinase Catalytic Subunit, Chain A, domain 1"/>
    <property type="match status" value="1"/>
</dbReference>
<dbReference type="GO" id="GO:0032435">
    <property type="term" value="P:negative regulation of proteasomal ubiquitin-dependent protein catabolic process"/>
    <property type="evidence" value="ECO:0007669"/>
    <property type="project" value="TreeGrafter"/>
</dbReference>
<evidence type="ECO:0000313" key="7">
    <source>
        <dbReference type="EMBL" id="OQV17503.1"/>
    </source>
</evidence>
<feature type="region of interest" description="Disordered" evidence="4">
    <location>
        <begin position="44"/>
        <end position="64"/>
    </location>
</feature>
<evidence type="ECO:0000256" key="2">
    <source>
        <dbReference type="ARBA" id="ARBA00022490"/>
    </source>
</evidence>
<dbReference type="GO" id="GO:0031397">
    <property type="term" value="P:negative regulation of protein ubiquitination"/>
    <property type="evidence" value="ECO:0007669"/>
    <property type="project" value="TreeGrafter"/>
</dbReference>
<protein>
    <submittedName>
        <fullName evidence="7">UBX domain-containing protein 1</fullName>
    </submittedName>
</protein>
<dbReference type="SMART" id="SM00166">
    <property type="entry name" value="UBX"/>
    <property type="match status" value="1"/>
</dbReference>
<dbReference type="EMBL" id="MTYJ01000060">
    <property type="protein sequence ID" value="OQV17503.1"/>
    <property type="molecule type" value="Genomic_DNA"/>
</dbReference>
<dbReference type="AlphaFoldDB" id="A0A1W0WQS2"/>
<feature type="domain" description="UBX" evidence="6">
    <location>
        <begin position="193"/>
        <end position="272"/>
    </location>
</feature>
<evidence type="ECO:0000313" key="8">
    <source>
        <dbReference type="Proteomes" id="UP000192578"/>
    </source>
</evidence>
<dbReference type="SMART" id="SM00165">
    <property type="entry name" value="UBA"/>
    <property type="match status" value="1"/>
</dbReference>
<dbReference type="InterPro" id="IPR001012">
    <property type="entry name" value="UBX_dom"/>
</dbReference>
<dbReference type="Pfam" id="PF22562">
    <property type="entry name" value="UBA_7"/>
    <property type="match status" value="1"/>
</dbReference>
<comment type="caution">
    <text evidence="7">The sequence shown here is derived from an EMBL/GenBank/DDBJ whole genome shotgun (WGS) entry which is preliminary data.</text>
</comment>
<dbReference type="GO" id="GO:0036435">
    <property type="term" value="F:K48-linked polyubiquitin modification-dependent protein binding"/>
    <property type="evidence" value="ECO:0007669"/>
    <property type="project" value="TreeGrafter"/>
</dbReference>
<dbReference type="PROSITE" id="PS50030">
    <property type="entry name" value="UBA"/>
    <property type="match status" value="1"/>
</dbReference>
<dbReference type="Proteomes" id="UP000192578">
    <property type="component" value="Unassembled WGS sequence"/>
</dbReference>
<feature type="region of interest" description="Disordered" evidence="4">
    <location>
        <begin position="80"/>
        <end position="123"/>
    </location>
</feature>
<dbReference type="InterPro" id="IPR015940">
    <property type="entry name" value="UBA"/>
</dbReference>
<evidence type="ECO:0000256" key="3">
    <source>
        <dbReference type="ARBA" id="ARBA00023054"/>
    </source>
</evidence>
<evidence type="ECO:0000256" key="4">
    <source>
        <dbReference type="SAM" id="MobiDB-lite"/>
    </source>
</evidence>
<feature type="domain" description="UBA" evidence="5">
    <location>
        <begin position="3"/>
        <end position="44"/>
    </location>
</feature>
<reference evidence="8" key="1">
    <citation type="submission" date="2017-01" db="EMBL/GenBank/DDBJ databases">
        <title>Comparative genomics of anhydrobiosis in the tardigrade Hypsibius dujardini.</title>
        <authorList>
            <person name="Yoshida Y."/>
            <person name="Koutsovoulos G."/>
            <person name="Laetsch D."/>
            <person name="Stevens L."/>
            <person name="Kumar S."/>
            <person name="Horikawa D."/>
            <person name="Ishino K."/>
            <person name="Komine S."/>
            <person name="Tomita M."/>
            <person name="Blaxter M."/>
            <person name="Arakawa K."/>
        </authorList>
    </citation>
    <scope>NUCLEOTIDE SEQUENCE [LARGE SCALE GENOMIC DNA]</scope>
    <source>
        <strain evidence="8">Z151</strain>
    </source>
</reference>
<dbReference type="SUPFAM" id="SSF54236">
    <property type="entry name" value="Ubiquitin-like"/>
    <property type="match status" value="1"/>
</dbReference>
<sequence>MASADHPQLGFLMEMGFERTKAEKALRVTGSTSVEAAMEWILAHPDDDGSSSAEGDVRGDSETVRLNLTPEELEEQAKRLEERRVKRRAEIAEQERKAEIEREKNRRLSGKEIQDARDKAHQAEMVRYAAERKKEKDDDKKARQRILDVIAEDRLKKEAEKNAEKDKAAGLPTSDSLSRTTVSAAFAAPSGSGNHTQTRIQIRMMDGTPLTQTFGVNEPLGSVRLYAQLNRKDGESSPFGLMTTFPRRDFTDEDMLAPLSALGLVPSATLIAKRQ</sequence>